<dbReference type="STRING" id="51028.A0A0N4UWZ8"/>
<dbReference type="InterPro" id="IPR016187">
    <property type="entry name" value="CTDL_fold"/>
</dbReference>
<dbReference type="WBParaSite" id="EVEC_0000203501-mRNA-1">
    <property type="protein sequence ID" value="EVEC_0000203501-mRNA-1"/>
    <property type="gene ID" value="EVEC_0000203501"/>
</dbReference>
<sequence length="322" mass="36996">MRLYQLLTFQIAQPVIFEDAERYCEVLGGNLASFSSVEQFKRVQTVFPGTKWWIGLKQVNEEWGWVDSQTVDYNTWGSYGLTQEIISTQKCICATERGKWERVSCELELASVCRLNRITNEVKHKQLIRKLQGVERVEYETARNYCIAKGAELVHVASSNEQEFLNDLSDFHPFWLSLILHSGEWVWQFGEQVTFLNWKKGQPDQCCPKKEATHAASESGVWSDTSPLSKAAVICKYRKSALYKNKIVLEPDKGAVAKRIVWSETEKLLAIDVSPMYIIVGVLAISVALISLAIFCKQRSLTMQYVQYAEVPRYDEVYFGRY</sequence>
<reference evidence="4 5" key="2">
    <citation type="submission" date="2018-10" db="EMBL/GenBank/DDBJ databases">
        <authorList>
            <consortium name="Pathogen Informatics"/>
        </authorList>
    </citation>
    <scope>NUCLEOTIDE SEQUENCE [LARGE SCALE GENOMIC DNA]</scope>
</reference>
<dbReference type="AlphaFoldDB" id="A0A0N4UWZ8"/>
<name>A0A0N4UWZ8_ENTVE</name>
<dbReference type="InterPro" id="IPR050111">
    <property type="entry name" value="C-type_lectin/snaclec_domain"/>
</dbReference>
<keyword evidence="5" id="KW-1185">Reference proteome</keyword>
<keyword evidence="2" id="KW-0472">Membrane</keyword>
<dbReference type="SMART" id="SM00034">
    <property type="entry name" value="CLECT"/>
    <property type="match status" value="2"/>
</dbReference>
<dbReference type="Gene3D" id="3.10.100.10">
    <property type="entry name" value="Mannose-Binding Protein A, subunit A"/>
    <property type="match status" value="2"/>
</dbReference>
<keyword evidence="2" id="KW-1133">Transmembrane helix</keyword>
<accession>A0A0N4UWZ8</accession>
<dbReference type="PROSITE" id="PS50041">
    <property type="entry name" value="C_TYPE_LECTIN_2"/>
    <property type="match status" value="2"/>
</dbReference>
<gene>
    <name evidence="4" type="ORF">EVEC_LOCUS1743</name>
</gene>
<evidence type="ECO:0000256" key="1">
    <source>
        <dbReference type="ARBA" id="ARBA00023157"/>
    </source>
</evidence>
<feature type="domain" description="C-type lectin" evidence="3">
    <location>
        <begin position="4"/>
        <end position="114"/>
    </location>
</feature>
<keyword evidence="1" id="KW-1015">Disulfide bond</keyword>
<reference evidence="6" key="1">
    <citation type="submission" date="2017-02" db="UniProtKB">
        <authorList>
            <consortium name="WormBaseParasite"/>
        </authorList>
    </citation>
    <scope>IDENTIFICATION</scope>
</reference>
<evidence type="ECO:0000313" key="4">
    <source>
        <dbReference type="EMBL" id="VDD86600.1"/>
    </source>
</evidence>
<evidence type="ECO:0000313" key="5">
    <source>
        <dbReference type="Proteomes" id="UP000274131"/>
    </source>
</evidence>
<dbReference type="InterPro" id="IPR001304">
    <property type="entry name" value="C-type_lectin-like"/>
</dbReference>
<dbReference type="CDD" id="cd00037">
    <property type="entry name" value="CLECT"/>
    <property type="match status" value="2"/>
</dbReference>
<evidence type="ECO:0000259" key="3">
    <source>
        <dbReference type="PROSITE" id="PS50041"/>
    </source>
</evidence>
<evidence type="ECO:0000313" key="6">
    <source>
        <dbReference type="WBParaSite" id="EVEC_0000203501-mRNA-1"/>
    </source>
</evidence>
<dbReference type="Proteomes" id="UP000274131">
    <property type="component" value="Unassembled WGS sequence"/>
</dbReference>
<dbReference type="Pfam" id="PF00059">
    <property type="entry name" value="Lectin_C"/>
    <property type="match status" value="2"/>
</dbReference>
<feature type="transmembrane region" description="Helical" evidence="2">
    <location>
        <begin position="276"/>
        <end position="295"/>
    </location>
</feature>
<dbReference type="EMBL" id="UXUI01007260">
    <property type="protein sequence ID" value="VDD86600.1"/>
    <property type="molecule type" value="Genomic_DNA"/>
</dbReference>
<feature type="domain" description="C-type lectin" evidence="3">
    <location>
        <begin position="135"/>
        <end position="236"/>
    </location>
</feature>
<dbReference type="SUPFAM" id="SSF56436">
    <property type="entry name" value="C-type lectin-like"/>
    <property type="match status" value="2"/>
</dbReference>
<dbReference type="OrthoDB" id="441660at2759"/>
<keyword evidence="2" id="KW-0812">Transmembrane</keyword>
<dbReference type="InterPro" id="IPR018378">
    <property type="entry name" value="C-type_lectin_CS"/>
</dbReference>
<dbReference type="InterPro" id="IPR016186">
    <property type="entry name" value="C-type_lectin-like/link_sf"/>
</dbReference>
<dbReference type="PROSITE" id="PS00615">
    <property type="entry name" value="C_TYPE_LECTIN_1"/>
    <property type="match status" value="1"/>
</dbReference>
<dbReference type="PANTHER" id="PTHR22803">
    <property type="entry name" value="MANNOSE, PHOSPHOLIPASE, LECTIN RECEPTOR RELATED"/>
    <property type="match status" value="1"/>
</dbReference>
<proteinExistence type="predicted"/>
<evidence type="ECO:0000256" key="2">
    <source>
        <dbReference type="SAM" id="Phobius"/>
    </source>
</evidence>
<protein>
    <submittedName>
        <fullName evidence="6">C-type lectin domain-containing protein</fullName>
    </submittedName>
</protein>
<organism evidence="6">
    <name type="scientific">Enterobius vermicularis</name>
    <name type="common">Human pinworm</name>
    <dbReference type="NCBI Taxonomy" id="51028"/>
    <lineage>
        <taxon>Eukaryota</taxon>
        <taxon>Metazoa</taxon>
        <taxon>Ecdysozoa</taxon>
        <taxon>Nematoda</taxon>
        <taxon>Chromadorea</taxon>
        <taxon>Rhabditida</taxon>
        <taxon>Spirurina</taxon>
        <taxon>Oxyuridomorpha</taxon>
        <taxon>Oxyuroidea</taxon>
        <taxon>Oxyuridae</taxon>
        <taxon>Enterobius</taxon>
    </lineage>
</organism>